<dbReference type="GO" id="GO:0008270">
    <property type="term" value="F:zinc ion binding"/>
    <property type="evidence" value="ECO:0007669"/>
    <property type="project" value="UniProtKB-KW"/>
</dbReference>
<dbReference type="InterPro" id="IPR007588">
    <property type="entry name" value="Znf_FLYWCH"/>
</dbReference>
<keyword evidence="2" id="KW-0863">Zinc-finger</keyword>
<dbReference type="AlphaFoldDB" id="A0A8D8BIA7"/>
<evidence type="ECO:0000313" key="5">
    <source>
        <dbReference type="EMBL" id="CAG6474067.1"/>
    </source>
</evidence>
<evidence type="ECO:0000256" key="2">
    <source>
        <dbReference type="ARBA" id="ARBA00022771"/>
    </source>
</evidence>
<evidence type="ECO:0000259" key="4">
    <source>
        <dbReference type="Pfam" id="PF04500"/>
    </source>
</evidence>
<reference evidence="5" key="1">
    <citation type="submission" date="2021-05" db="EMBL/GenBank/DDBJ databases">
        <authorList>
            <person name="Alioto T."/>
            <person name="Alioto T."/>
            <person name="Gomez Garrido J."/>
        </authorList>
    </citation>
    <scope>NUCLEOTIDE SEQUENCE</scope>
</reference>
<evidence type="ECO:0000256" key="1">
    <source>
        <dbReference type="ARBA" id="ARBA00022723"/>
    </source>
</evidence>
<sequence>MTPMKWYTVELQMAENTRGNINLLFRGYVYCRDNDNISTTNWRCVRKNSCRARVTTRGHRELKIGLREHSHPPQQEVPSVPEEEAEMVPDLLTPVPEAAEIKCDPVEFDDVIQLD</sequence>
<protein>
    <submittedName>
        <fullName evidence="5">(northern house mosquito) hypothetical protein</fullName>
    </submittedName>
</protein>
<feature type="domain" description="FLYWCH-type" evidence="4">
    <location>
        <begin position="15"/>
        <end position="71"/>
    </location>
</feature>
<name>A0A8D8BIA7_CULPI</name>
<organism evidence="5">
    <name type="scientific">Culex pipiens</name>
    <name type="common">House mosquito</name>
    <dbReference type="NCBI Taxonomy" id="7175"/>
    <lineage>
        <taxon>Eukaryota</taxon>
        <taxon>Metazoa</taxon>
        <taxon>Ecdysozoa</taxon>
        <taxon>Arthropoda</taxon>
        <taxon>Hexapoda</taxon>
        <taxon>Insecta</taxon>
        <taxon>Pterygota</taxon>
        <taxon>Neoptera</taxon>
        <taxon>Endopterygota</taxon>
        <taxon>Diptera</taxon>
        <taxon>Nematocera</taxon>
        <taxon>Culicoidea</taxon>
        <taxon>Culicidae</taxon>
        <taxon>Culicinae</taxon>
        <taxon>Culicini</taxon>
        <taxon>Culex</taxon>
        <taxon>Culex</taxon>
    </lineage>
</organism>
<keyword evidence="1" id="KW-0479">Metal-binding</keyword>
<dbReference type="Gene3D" id="2.20.25.240">
    <property type="match status" value="1"/>
</dbReference>
<dbReference type="Pfam" id="PF04500">
    <property type="entry name" value="FLYWCH"/>
    <property type="match status" value="1"/>
</dbReference>
<accession>A0A8D8BIA7</accession>
<dbReference type="EMBL" id="HBUE01074057">
    <property type="protein sequence ID" value="CAG6474067.1"/>
    <property type="molecule type" value="Transcribed_RNA"/>
</dbReference>
<proteinExistence type="predicted"/>
<keyword evidence="3" id="KW-0862">Zinc</keyword>
<evidence type="ECO:0000256" key="3">
    <source>
        <dbReference type="ARBA" id="ARBA00022833"/>
    </source>
</evidence>